<dbReference type="AlphaFoldDB" id="A0A0H3LR52"/>
<dbReference type="PANTHER" id="PTHR30482">
    <property type="entry name" value="HIGH-AFFINITY BRANCHED-CHAIN AMINO ACID TRANSPORT SYSTEM PERMEASE"/>
    <property type="match status" value="1"/>
</dbReference>
<keyword evidence="4 6" id="KW-1133">Transmembrane helix</keyword>
<accession>A0A0H3LR52</accession>
<dbReference type="RefSeq" id="WP_010925928.1">
    <property type="nucleotide sequence ID" value="NC_002927.3"/>
</dbReference>
<feature type="transmembrane region" description="Helical" evidence="6">
    <location>
        <begin position="112"/>
        <end position="135"/>
    </location>
</feature>
<dbReference type="InterPro" id="IPR043428">
    <property type="entry name" value="LivM-like"/>
</dbReference>
<feature type="transmembrane region" description="Helical" evidence="6">
    <location>
        <begin position="31"/>
        <end position="51"/>
    </location>
</feature>
<dbReference type="GO" id="GO:0015658">
    <property type="term" value="F:branched-chain amino acid transmembrane transporter activity"/>
    <property type="evidence" value="ECO:0007669"/>
    <property type="project" value="InterPro"/>
</dbReference>
<dbReference type="GO" id="GO:0005886">
    <property type="term" value="C:plasma membrane"/>
    <property type="evidence" value="ECO:0007669"/>
    <property type="project" value="UniProtKB-SubCell"/>
</dbReference>
<evidence type="ECO:0000256" key="5">
    <source>
        <dbReference type="ARBA" id="ARBA00023136"/>
    </source>
</evidence>
<protein>
    <submittedName>
        <fullName evidence="7">Branched-chain amino acid ABC transporter, permease protein</fullName>
    </submittedName>
</protein>
<dbReference type="PANTHER" id="PTHR30482:SF10">
    <property type="entry name" value="HIGH-AFFINITY BRANCHED-CHAIN AMINO ACID TRANSPORT PROTEIN BRAE"/>
    <property type="match status" value="1"/>
</dbReference>
<comment type="subcellular location">
    <subcellularLocation>
        <location evidence="1">Cell membrane</location>
        <topology evidence="1">Multi-pass membrane protein</topology>
    </subcellularLocation>
</comment>
<evidence type="ECO:0000256" key="3">
    <source>
        <dbReference type="ARBA" id="ARBA00022692"/>
    </source>
</evidence>
<evidence type="ECO:0000256" key="6">
    <source>
        <dbReference type="SAM" id="Phobius"/>
    </source>
</evidence>
<dbReference type="HOGENOM" id="CLU_031365_2_0_4"/>
<dbReference type="Pfam" id="PF02653">
    <property type="entry name" value="BPD_transp_2"/>
    <property type="match status" value="1"/>
</dbReference>
<dbReference type="GeneID" id="56480569"/>
<feature type="transmembrane region" description="Helical" evidence="6">
    <location>
        <begin position="164"/>
        <end position="179"/>
    </location>
</feature>
<organism evidence="7 8">
    <name type="scientific">Bordetella bronchiseptica (strain ATCC BAA-588 / NCTC 13252 / RB50)</name>
    <name type="common">Alcaligenes bronchisepticus</name>
    <dbReference type="NCBI Taxonomy" id="257310"/>
    <lineage>
        <taxon>Bacteria</taxon>
        <taxon>Pseudomonadati</taxon>
        <taxon>Pseudomonadota</taxon>
        <taxon>Betaproteobacteria</taxon>
        <taxon>Burkholderiales</taxon>
        <taxon>Alcaligenaceae</taxon>
        <taxon>Bordetella</taxon>
    </lineage>
</organism>
<dbReference type="Proteomes" id="UP000001027">
    <property type="component" value="Chromosome"/>
</dbReference>
<sequence>MIRLPLRRAALLPLAVIVLYLPAWLGGSPAIYSAAVLIAILAVMSYGLDVVVSDLGEVSLGHTVFFATGAYVTALLSTRTGAGAWTTLAATIVAALGVSAVVGLVTLRLREFVFSLVTYAVAVVAVTVAANWAFLGGSDGLRGLPTLDLSVAGLSLTAGNDEELWPYAFGLLVVVIYLIDRFRHSRLGTAAIMVHQNPRLATMSGIDPARVRLQVFLFSAPISAAAGWLYAYQRAYVSADILETYFLILMLTAVVLVGRRQLLGPLLATALVLIQEKFFSFGGYVDKIVLGSLLVLVLAFFPQGLMGLVRPLARLARRRQPATPVATTLENPK</sequence>
<keyword evidence="3 6" id="KW-0812">Transmembrane</keyword>
<evidence type="ECO:0000256" key="1">
    <source>
        <dbReference type="ARBA" id="ARBA00004651"/>
    </source>
</evidence>
<feature type="transmembrane region" description="Helical" evidence="6">
    <location>
        <begin position="82"/>
        <end position="105"/>
    </location>
</feature>
<dbReference type="InterPro" id="IPR001851">
    <property type="entry name" value="ABC_transp_permease"/>
</dbReference>
<reference evidence="7 8" key="1">
    <citation type="journal article" date="2003" name="Nat. Genet.">
        <title>Comparative analysis of the genome sequences of Bordetella pertussis, Bordetella parapertussis and Bordetella bronchiseptica.</title>
        <authorList>
            <person name="Parkhill J."/>
            <person name="Sebaihia M."/>
            <person name="Preston A."/>
            <person name="Murphy L.D."/>
            <person name="Thomson N.R."/>
            <person name="Harris D.E."/>
            <person name="Holden M.T.G."/>
            <person name="Churcher C.M."/>
            <person name="Bentley S.D."/>
            <person name="Mungall K.L."/>
            <person name="Cerdeno-Tarraga A.-M."/>
            <person name="Temple L."/>
            <person name="James K.D."/>
            <person name="Harris B."/>
            <person name="Quail M.A."/>
            <person name="Achtman M."/>
            <person name="Atkin R."/>
            <person name="Baker S."/>
            <person name="Basham D."/>
            <person name="Bason N."/>
            <person name="Cherevach I."/>
            <person name="Chillingworth T."/>
            <person name="Collins M."/>
            <person name="Cronin A."/>
            <person name="Davis P."/>
            <person name="Doggett J."/>
            <person name="Feltwell T."/>
            <person name="Goble A."/>
            <person name="Hamlin N."/>
            <person name="Hauser H."/>
            <person name="Holroyd S."/>
            <person name="Jagels K."/>
            <person name="Leather S."/>
            <person name="Moule S."/>
            <person name="Norberczak H."/>
            <person name="O'Neil S."/>
            <person name="Ormond D."/>
            <person name="Price C."/>
            <person name="Rabbinowitsch E."/>
            <person name="Rutter S."/>
            <person name="Sanders M."/>
            <person name="Saunders D."/>
            <person name="Seeger K."/>
            <person name="Sharp S."/>
            <person name="Simmonds M."/>
            <person name="Skelton J."/>
            <person name="Squares R."/>
            <person name="Squares S."/>
            <person name="Stevens K."/>
            <person name="Unwin L."/>
            <person name="Whitehead S."/>
            <person name="Barrell B.G."/>
            <person name="Maskell D.J."/>
        </authorList>
    </citation>
    <scope>NUCLEOTIDE SEQUENCE [LARGE SCALE GENOMIC DNA]</scope>
    <source>
        <strain evidence="7 8">ATCC BAA-588 / NCTC 13252 / RB50</strain>
    </source>
</reference>
<dbReference type="EMBL" id="BX640439">
    <property type="protein sequence ID" value="CAE31256.1"/>
    <property type="molecule type" value="Genomic_DNA"/>
</dbReference>
<proteinExistence type="predicted"/>
<dbReference type="eggNOG" id="COG4177">
    <property type="taxonomic scope" value="Bacteria"/>
</dbReference>
<feature type="transmembrane region" description="Helical" evidence="6">
    <location>
        <begin position="58"/>
        <end position="76"/>
    </location>
</feature>
<feature type="transmembrane region" description="Helical" evidence="6">
    <location>
        <begin position="237"/>
        <end position="257"/>
    </location>
</feature>
<name>A0A0H3LR52_BORBR</name>
<keyword evidence="2" id="KW-1003">Cell membrane</keyword>
<feature type="transmembrane region" description="Helical" evidence="6">
    <location>
        <begin position="9"/>
        <end position="25"/>
    </location>
</feature>
<evidence type="ECO:0000313" key="8">
    <source>
        <dbReference type="Proteomes" id="UP000001027"/>
    </source>
</evidence>
<evidence type="ECO:0000313" key="7">
    <source>
        <dbReference type="EMBL" id="CAE31256.1"/>
    </source>
</evidence>
<evidence type="ECO:0000256" key="4">
    <source>
        <dbReference type="ARBA" id="ARBA00022989"/>
    </source>
</evidence>
<keyword evidence="5 6" id="KW-0472">Membrane</keyword>
<evidence type="ECO:0000256" key="2">
    <source>
        <dbReference type="ARBA" id="ARBA00022475"/>
    </source>
</evidence>
<dbReference type="KEGG" id="bbr:BB0756"/>
<gene>
    <name evidence="7" type="ordered locus">BB0756</name>
</gene>
<feature type="transmembrane region" description="Helical" evidence="6">
    <location>
        <begin position="288"/>
        <end position="309"/>
    </location>
</feature>
<dbReference type="CDD" id="cd06581">
    <property type="entry name" value="TM_PBP1_LivM_like"/>
    <property type="match status" value="1"/>
</dbReference>